<dbReference type="NCBIfam" id="TIGR00492">
    <property type="entry name" value="alr"/>
    <property type="match status" value="1"/>
</dbReference>
<evidence type="ECO:0000256" key="1">
    <source>
        <dbReference type="ARBA" id="ARBA00000316"/>
    </source>
</evidence>
<dbReference type="GO" id="GO:0030170">
    <property type="term" value="F:pyridoxal phosphate binding"/>
    <property type="evidence" value="ECO:0007669"/>
    <property type="project" value="UniProtKB-UniRule"/>
</dbReference>
<dbReference type="EC" id="5.1.1.1" evidence="5"/>
<feature type="binding site" evidence="5 7">
    <location>
        <position position="374"/>
    </location>
    <ligand>
        <name>substrate</name>
    </ligand>
</feature>
<dbReference type="CDD" id="cd00430">
    <property type="entry name" value="PLPDE_III_AR"/>
    <property type="match status" value="1"/>
</dbReference>
<dbReference type="InterPro" id="IPR029066">
    <property type="entry name" value="PLP-binding_barrel"/>
</dbReference>
<dbReference type="PANTHER" id="PTHR30511">
    <property type="entry name" value="ALANINE RACEMASE"/>
    <property type="match status" value="1"/>
</dbReference>
<comment type="similarity">
    <text evidence="5">Belongs to the alanine racemase family.</text>
</comment>
<dbReference type="InterPro" id="IPR011079">
    <property type="entry name" value="Ala_racemase_C"/>
</dbReference>
<evidence type="ECO:0000256" key="2">
    <source>
        <dbReference type="ARBA" id="ARBA00001933"/>
    </source>
</evidence>
<dbReference type="Gene3D" id="2.40.37.10">
    <property type="entry name" value="Lyase, Ornithine Decarboxylase, Chain A, domain 1"/>
    <property type="match status" value="1"/>
</dbReference>
<evidence type="ECO:0000259" key="9">
    <source>
        <dbReference type="SMART" id="SM01005"/>
    </source>
</evidence>
<dbReference type="GO" id="GO:0030632">
    <property type="term" value="P:D-alanine biosynthetic process"/>
    <property type="evidence" value="ECO:0007669"/>
    <property type="project" value="UniProtKB-UniRule"/>
</dbReference>
<keyword evidence="3 5" id="KW-0663">Pyridoxal phosphate</keyword>
<feature type="active site" description="Proton acceptor; specific for L-alanine" evidence="5">
    <location>
        <position position="326"/>
    </location>
</feature>
<evidence type="ECO:0000256" key="5">
    <source>
        <dbReference type="HAMAP-Rule" id="MF_01201"/>
    </source>
</evidence>
<dbReference type="InterPro" id="IPR000821">
    <property type="entry name" value="Ala_racemase"/>
</dbReference>
<dbReference type="InterPro" id="IPR020622">
    <property type="entry name" value="Ala_racemase_pyridoxalP-BS"/>
</dbReference>
<evidence type="ECO:0000256" key="3">
    <source>
        <dbReference type="ARBA" id="ARBA00022898"/>
    </source>
</evidence>
<dbReference type="PATRIC" id="fig|761659.10.peg.743"/>
<feature type="modified residue" description="N6-(pyridoxal phosphate)lysine" evidence="5 6">
    <location>
        <position position="99"/>
    </location>
</feature>
<dbReference type="SUPFAM" id="SSF51419">
    <property type="entry name" value="PLP-binding barrel"/>
    <property type="match status" value="1"/>
</dbReference>
<evidence type="ECO:0000256" key="8">
    <source>
        <dbReference type="SAM" id="MobiDB-lite"/>
    </source>
</evidence>
<evidence type="ECO:0000256" key="7">
    <source>
        <dbReference type="PIRSR" id="PIRSR600821-52"/>
    </source>
</evidence>
<dbReference type="FunFam" id="3.20.20.10:FF:000002">
    <property type="entry name" value="Alanine racemase"/>
    <property type="match status" value="1"/>
</dbReference>
<gene>
    <name evidence="10" type="primary">alr</name>
    <name evidence="10" type="ordered locus">SRM_00663</name>
</gene>
<evidence type="ECO:0000313" key="11">
    <source>
        <dbReference type="Proteomes" id="UP000000933"/>
    </source>
</evidence>
<comment type="function">
    <text evidence="5">Catalyzes the interconversion of L-alanine and D-alanine. May also act on other amino acids.</text>
</comment>
<dbReference type="PANTHER" id="PTHR30511:SF0">
    <property type="entry name" value="ALANINE RACEMASE, CATABOLIC-RELATED"/>
    <property type="match status" value="1"/>
</dbReference>
<dbReference type="InterPro" id="IPR009006">
    <property type="entry name" value="Ala_racemase/Decarboxylase_C"/>
</dbReference>
<dbReference type="UniPathway" id="UPA00042">
    <property type="reaction ID" value="UER00497"/>
</dbReference>
<feature type="binding site" evidence="5 7">
    <location>
        <position position="196"/>
    </location>
    <ligand>
        <name>substrate</name>
    </ligand>
</feature>
<evidence type="ECO:0000313" key="10">
    <source>
        <dbReference type="EMBL" id="CBH23584.1"/>
    </source>
</evidence>
<dbReference type="EMBL" id="FP565814">
    <property type="protein sequence ID" value="CBH23584.1"/>
    <property type="molecule type" value="Genomic_DNA"/>
</dbReference>
<dbReference type="HAMAP" id="MF_01201">
    <property type="entry name" value="Ala_racemase"/>
    <property type="match status" value="1"/>
</dbReference>
<dbReference type="InterPro" id="IPR001608">
    <property type="entry name" value="Ala_racemase_N"/>
</dbReference>
<organism evidence="10 11">
    <name type="scientific">Salinibacter ruber (strain M8)</name>
    <dbReference type="NCBI Taxonomy" id="761659"/>
    <lineage>
        <taxon>Bacteria</taxon>
        <taxon>Pseudomonadati</taxon>
        <taxon>Rhodothermota</taxon>
        <taxon>Rhodothermia</taxon>
        <taxon>Rhodothermales</taxon>
        <taxon>Salinibacteraceae</taxon>
        <taxon>Salinibacter</taxon>
    </lineage>
</organism>
<feature type="domain" description="Alanine racemase C-terminal" evidence="9">
    <location>
        <begin position="305"/>
        <end position="435"/>
    </location>
</feature>
<dbReference type="HOGENOM" id="CLU_028393_1_1_10"/>
<dbReference type="GO" id="GO:0005829">
    <property type="term" value="C:cytosol"/>
    <property type="evidence" value="ECO:0007669"/>
    <property type="project" value="TreeGrafter"/>
</dbReference>
<sequence>MPVDSTGRGPVGCEAGGRGEHVRRAIGAGSFGNHRPGRRLSCACSLIFARSPVPFAIDRSPHTVGAAPVTATVDLAAIQHNAGVLQERAGGADVMAIIKADAYGHGVRPVARAAYEAGIRHYGVARLPEGVHLREAGHGGRILVLGAPAPTQLPRYAEYDLDLTVPSADIAAAVVRHASPEAPLRVHVTVDTGMGRLGLAPDDVPAVMTRLADAPGVRLAGLWTHFATADAPGSSFAQTQLDRFRAVVDAVDVDVEHVHAANTGGLLTIGAPTHEFDASLVRSGIALYGLAATPELSARLDLRPAMRLAARVTHLKTVPAGTPISYGAQWEAPRRTRIATLGIGYGDGYPRRCSGRASVRIGGASCPIVGTICMDMCMVDLGPPNEAPATRVDRGDEAVLFGPAGPTAYDVAQWSDTIPYEILCGVSPRVPRRHVNCTDENGTDENGTDDMRAPSRLTRPTASGG</sequence>
<dbReference type="KEGG" id="srm:SRM_00663"/>
<dbReference type="SUPFAM" id="SSF50621">
    <property type="entry name" value="Alanine racemase C-terminal domain-like"/>
    <property type="match status" value="1"/>
</dbReference>
<keyword evidence="4 5" id="KW-0413">Isomerase</keyword>
<reference evidence="10 11" key="1">
    <citation type="journal article" date="2010" name="ISME J.">
        <title>Fine-scale evolution: genomic, phenotypic and ecological differentiation in two coexisting Salinibacter ruber strains.</title>
        <authorList>
            <person name="Pena A."/>
            <person name="Teeling H."/>
            <person name="Huerta-Cepas J."/>
            <person name="Santos F."/>
            <person name="Yarza P."/>
            <person name="Brito-Echeverria J."/>
            <person name="Lucio M."/>
            <person name="Schmitt-Kopplin P."/>
            <person name="Meseguer I."/>
            <person name="Schenowitz C."/>
            <person name="Dossat C."/>
            <person name="Barbe V."/>
            <person name="Dopazo J."/>
            <person name="Rossello-Mora R."/>
            <person name="Schuler M."/>
            <person name="Glockner F.O."/>
            <person name="Amann R."/>
            <person name="Gabaldon T."/>
            <person name="Anton J."/>
        </authorList>
    </citation>
    <scope>NUCLEOTIDE SEQUENCE [LARGE SCALE GENOMIC DNA]</scope>
    <source>
        <strain evidence="10 11">M8</strain>
    </source>
</reference>
<comment type="pathway">
    <text evidence="5">Amino-acid biosynthesis; D-alanine biosynthesis; D-alanine from L-alanine: step 1/1.</text>
</comment>
<evidence type="ECO:0000256" key="4">
    <source>
        <dbReference type="ARBA" id="ARBA00023235"/>
    </source>
</evidence>
<reference evidence="11" key="2">
    <citation type="submission" date="2010-04" db="EMBL/GenBank/DDBJ databases">
        <title>Genome sequence of Salinibacter ruber M8.</title>
        <authorList>
            <consortium name="Genoscope"/>
        </authorList>
    </citation>
    <scope>NUCLEOTIDE SEQUENCE [LARGE SCALE GENOMIC DNA]</scope>
    <source>
        <strain evidence="11">M8</strain>
    </source>
</reference>
<feature type="region of interest" description="Disordered" evidence="8">
    <location>
        <begin position="435"/>
        <end position="465"/>
    </location>
</feature>
<comment type="catalytic activity">
    <reaction evidence="1 5">
        <text>L-alanine = D-alanine</text>
        <dbReference type="Rhea" id="RHEA:20249"/>
        <dbReference type="ChEBI" id="CHEBI:57416"/>
        <dbReference type="ChEBI" id="CHEBI:57972"/>
        <dbReference type="EC" id="5.1.1.1"/>
    </reaction>
</comment>
<dbReference type="AlphaFoldDB" id="D5H6C9"/>
<dbReference type="Proteomes" id="UP000000933">
    <property type="component" value="Chromosome"/>
</dbReference>
<dbReference type="Gene3D" id="3.20.20.10">
    <property type="entry name" value="Alanine racemase"/>
    <property type="match status" value="1"/>
</dbReference>
<dbReference type="Pfam" id="PF00842">
    <property type="entry name" value="Ala_racemase_C"/>
    <property type="match status" value="1"/>
</dbReference>
<dbReference type="GO" id="GO:0008784">
    <property type="term" value="F:alanine racemase activity"/>
    <property type="evidence" value="ECO:0007669"/>
    <property type="project" value="UniProtKB-UniRule"/>
</dbReference>
<comment type="cofactor">
    <cofactor evidence="2 5 6">
        <name>pyridoxal 5'-phosphate</name>
        <dbReference type="ChEBI" id="CHEBI:597326"/>
    </cofactor>
</comment>
<dbReference type="SMART" id="SM01005">
    <property type="entry name" value="Ala_racemase_C"/>
    <property type="match status" value="1"/>
</dbReference>
<accession>D5H6C9</accession>
<protein>
    <recommendedName>
        <fullName evidence="5">Alanine racemase</fullName>
        <ecNumber evidence="5">5.1.1.1</ecNumber>
    </recommendedName>
</protein>
<dbReference type="Pfam" id="PF01168">
    <property type="entry name" value="Ala_racemase_N"/>
    <property type="match status" value="1"/>
</dbReference>
<name>D5H6C9_SALRM</name>
<evidence type="ECO:0000256" key="6">
    <source>
        <dbReference type="PIRSR" id="PIRSR600821-50"/>
    </source>
</evidence>
<proteinExistence type="inferred from homology"/>
<dbReference type="PROSITE" id="PS00395">
    <property type="entry name" value="ALANINE_RACEMASE"/>
    <property type="match status" value="1"/>
</dbReference>
<feature type="active site" description="Proton acceptor; specific for D-alanine" evidence="5">
    <location>
        <position position="99"/>
    </location>
</feature>
<dbReference type="PRINTS" id="PR00992">
    <property type="entry name" value="ALARACEMASE"/>
</dbReference>